<evidence type="ECO:0000256" key="3">
    <source>
        <dbReference type="ARBA" id="ARBA00022741"/>
    </source>
</evidence>
<dbReference type="PANTHER" id="PTHR42798">
    <property type="entry name" value="LIPOPROTEIN-RELEASING SYSTEM ATP-BINDING PROTEIN LOLD"/>
    <property type="match status" value="1"/>
</dbReference>
<keyword evidence="5" id="KW-0029">Amino-acid transport</keyword>
<dbReference type="GO" id="GO:0098796">
    <property type="term" value="C:membrane protein complex"/>
    <property type="evidence" value="ECO:0007669"/>
    <property type="project" value="UniProtKB-ARBA"/>
</dbReference>
<gene>
    <name evidence="7" type="primary">ysaC</name>
    <name evidence="7" type="ORF">JG29_04230</name>
</gene>
<dbReference type="InterPro" id="IPR027417">
    <property type="entry name" value="P-loop_NTPase"/>
</dbReference>
<dbReference type="FunFam" id="3.40.50.300:FF:000032">
    <property type="entry name" value="Export ABC transporter ATP-binding protein"/>
    <property type="match status" value="1"/>
</dbReference>
<dbReference type="STRING" id="1218508.JG29_04230"/>
<dbReference type="GO" id="GO:0016887">
    <property type="term" value="F:ATP hydrolysis activity"/>
    <property type="evidence" value="ECO:0007669"/>
    <property type="project" value="InterPro"/>
</dbReference>
<evidence type="ECO:0000313" key="7">
    <source>
        <dbReference type="EMBL" id="KJY51372.1"/>
    </source>
</evidence>
<keyword evidence="8" id="KW-1185">Reference proteome</keyword>
<accession>A0A0F4KXN7</accession>
<feature type="domain" description="ABC transporter" evidence="6">
    <location>
        <begin position="4"/>
        <end position="243"/>
    </location>
</feature>
<dbReference type="InterPro" id="IPR003593">
    <property type="entry name" value="AAA+_ATPase"/>
</dbReference>
<evidence type="ECO:0000256" key="1">
    <source>
        <dbReference type="ARBA" id="ARBA00005417"/>
    </source>
</evidence>
<dbReference type="SUPFAM" id="SSF52540">
    <property type="entry name" value="P-loop containing nucleoside triphosphate hydrolases"/>
    <property type="match status" value="1"/>
</dbReference>
<keyword evidence="3" id="KW-0547">Nucleotide-binding</keyword>
<dbReference type="Proteomes" id="UP000033695">
    <property type="component" value="Unassembled WGS sequence"/>
</dbReference>
<comment type="similarity">
    <text evidence="1">Belongs to the ABC transporter superfamily.</text>
</comment>
<dbReference type="PANTHER" id="PTHR42798:SF7">
    <property type="entry name" value="ALPHA-D-RIBOSE 1-METHYLPHOSPHONATE 5-TRIPHOSPHATE SYNTHASE SUBUNIT PHNL"/>
    <property type="match status" value="1"/>
</dbReference>
<dbReference type="PATRIC" id="fig|1218508.4.peg.431"/>
<dbReference type="HOGENOM" id="CLU_000604_1_22_9"/>
<evidence type="ECO:0000313" key="8">
    <source>
        <dbReference type="Proteomes" id="UP000033695"/>
    </source>
</evidence>
<dbReference type="OrthoDB" id="9791546at2"/>
<dbReference type="AlphaFoldDB" id="A0A0F4KXN7"/>
<evidence type="ECO:0000256" key="4">
    <source>
        <dbReference type="ARBA" id="ARBA00022840"/>
    </source>
</evidence>
<evidence type="ECO:0000259" key="6">
    <source>
        <dbReference type="PROSITE" id="PS50893"/>
    </source>
</evidence>
<reference evidence="7 8" key="1">
    <citation type="submission" date="2014-12" db="EMBL/GenBank/DDBJ databases">
        <title>Comparative genomics of the lactic acid bacteria isolated from the honey bee gut.</title>
        <authorList>
            <person name="Ellegaard K.M."/>
            <person name="Tamarit D."/>
            <person name="Javelind E."/>
            <person name="Olofsson T."/>
            <person name="Andersson S.G."/>
            <person name="Vasquez A."/>
        </authorList>
    </citation>
    <scope>NUCLEOTIDE SEQUENCE [LARGE SCALE GENOMIC DNA]</scope>
    <source>
        <strain evidence="7 8">Hon2</strain>
    </source>
</reference>
<dbReference type="EMBL" id="JXBZ01000002">
    <property type="protein sequence ID" value="KJY51372.1"/>
    <property type="molecule type" value="Genomic_DNA"/>
</dbReference>
<protein>
    <submittedName>
        <fullName evidence="7">ABC superfamily ATP binding cassette transporter ABC protein</fullName>
    </submittedName>
</protein>
<dbReference type="SMART" id="SM00382">
    <property type="entry name" value="AAA"/>
    <property type="match status" value="1"/>
</dbReference>
<keyword evidence="4" id="KW-0067">ATP-binding</keyword>
<dbReference type="GO" id="GO:0005524">
    <property type="term" value="F:ATP binding"/>
    <property type="evidence" value="ECO:0007669"/>
    <property type="project" value="UniProtKB-KW"/>
</dbReference>
<dbReference type="GO" id="GO:0022857">
    <property type="term" value="F:transmembrane transporter activity"/>
    <property type="evidence" value="ECO:0007669"/>
    <property type="project" value="UniProtKB-ARBA"/>
</dbReference>
<evidence type="ECO:0000256" key="5">
    <source>
        <dbReference type="ARBA" id="ARBA00022970"/>
    </source>
</evidence>
<dbReference type="RefSeq" id="WP_045922307.1">
    <property type="nucleotide sequence ID" value="NZ_JBHTHW010000004.1"/>
</dbReference>
<dbReference type="Pfam" id="PF00005">
    <property type="entry name" value="ABC_tran"/>
    <property type="match status" value="1"/>
</dbReference>
<dbReference type="GO" id="GO:0006865">
    <property type="term" value="P:amino acid transport"/>
    <property type="evidence" value="ECO:0007669"/>
    <property type="project" value="UniProtKB-KW"/>
</dbReference>
<dbReference type="Gene3D" id="3.40.50.300">
    <property type="entry name" value="P-loop containing nucleotide triphosphate hydrolases"/>
    <property type="match status" value="1"/>
</dbReference>
<evidence type="ECO:0000256" key="2">
    <source>
        <dbReference type="ARBA" id="ARBA00022448"/>
    </source>
</evidence>
<comment type="caution">
    <text evidence="7">The sequence shown here is derived from an EMBL/GenBank/DDBJ whole genome shotgun (WGS) entry which is preliminary data.</text>
</comment>
<dbReference type="InterPro" id="IPR017911">
    <property type="entry name" value="MacB-like_ATP-bd"/>
</dbReference>
<dbReference type="PROSITE" id="PS50893">
    <property type="entry name" value="ABC_TRANSPORTER_2"/>
    <property type="match status" value="1"/>
</dbReference>
<dbReference type="InterPro" id="IPR003439">
    <property type="entry name" value="ABC_transporter-like_ATP-bd"/>
</dbReference>
<organism evidence="7 8">
    <name type="scientific">Bombilactobacillus mellis</name>
    <dbReference type="NCBI Taxonomy" id="1218508"/>
    <lineage>
        <taxon>Bacteria</taxon>
        <taxon>Bacillati</taxon>
        <taxon>Bacillota</taxon>
        <taxon>Bacilli</taxon>
        <taxon>Lactobacillales</taxon>
        <taxon>Lactobacillaceae</taxon>
        <taxon>Bombilactobacillus</taxon>
    </lineage>
</organism>
<sequence>MTLLALKHVSRIFGKAPNNQVTALRDISLEVNAGDYVAIMGESGAGKTTLLNIIATLDQVSSGQVLLNSQDVSQLPEKEAAKFRRRNLGFVFQNFNLLDTFNNQDNIFLPLVLDRQPLSLMKKRLLPLAQQLEITDILQRFPYEVSGGQRQRVAAARALITQPQLLLADEPTGALDSQNSQRLLNAFEQINQAGQTILLVTHSAATAAHSRRTLFIKDGIIYHELFRGQQSFDSYLQKINNSLLALMTTERGGADVDSSQTGQKHFV</sequence>
<proteinExistence type="inferred from homology"/>
<dbReference type="CDD" id="cd03255">
    <property type="entry name" value="ABC_MJ0796_LolCDE_FtsE"/>
    <property type="match status" value="1"/>
</dbReference>
<name>A0A0F4KXN7_9LACO</name>
<keyword evidence="2" id="KW-0813">Transport</keyword>